<gene>
    <name evidence="3" type="ORF">CLV83_4309</name>
</gene>
<comment type="caution">
    <text evidence="3">The sequence shown here is derived from an EMBL/GenBank/DDBJ whole genome shotgun (WGS) entry which is preliminary data.</text>
</comment>
<name>A0A4R1GEF0_9GAMM</name>
<dbReference type="Proteomes" id="UP000294546">
    <property type="component" value="Unassembled WGS sequence"/>
</dbReference>
<proteinExistence type="predicted"/>
<keyword evidence="1" id="KW-0812">Transmembrane</keyword>
<keyword evidence="1" id="KW-1133">Transmembrane helix</keyword>
<dbReference type="AlphaFoldDB" id="A0A4R1GEF0"/>
<reference evidence="3 4" key="1">
    <citation type="submission" date="2019-03" db="EMBL/GenBank/DDBJ databases">
        <title>Genomic Encyclopedia of Archaeal and Bacterial Type Strains, Phase II (KMG-II): from individual species to whole genera.</title>
        <authorList>
            <person name="Goeker M."/>
        </authorList>
    </citation>
    <scope>NUCLEOTIDE SEQUENCE [LARGE SCALE GENOMIC DNA]</scope>
    <source>
        <strain evidence="3 4">DSM 27697</strain>
    </source>
</reference>
<evidence type="ECO:0000259" key="2">
    <source>
        <dbReference type="Pfam" id="PF08376"/>
    </source>
</evidence>
<organism evidence="3 4">
    <name type="scientific">Marinobacterium mangrovicola</name>
    <dbReference type="NCBI Taxonomy" id="1476959"/>
    <lineage>
        <taxon>Bacteria</taxon>
        <taxon>Pseudomonadati</taxon>
        <taxon>Pseudomonadota</taxon>
        <taxon>Gammaproteobacteria</taxon>
        <taxon>Oceanospirillales</taxon>
        <taxon>Oceanospirillaceae</taxon>
        <taxon>Marinobacterium</taxon>
    </lineage>
</organism>
<dbReference type="EMBL" id="SMFU01000014">
    <property type="protein sequence ID" value="TCK02612.1"/>
    <property type="molecule type" value="Genomic_DNA"/>
</dbReference>
<feature type="transmembrane region" description="Helical" evidence="1">
    <location>
        <begin position="12"/>
        <end position="31"/>
    </location>
</feature>
<protein>
    <submittedName>
        <fullName evidence="3">Nitrate/nitrite sensing protein</fullName>
    </submittedName>
</protein>
<accession>A0A4R1GEF0</accession>
<dbReference type="OrthoDB" id="9180266at2"/>
<dbReference type="InterPro" id="IPR013587">
    <property type="entry name" value="Nitrate/nitrite_sensing"/>
</dbReference>
<keyword evidence="1" id="KW-0472">Membrane</keyword>
<evidence type="ECO:0000256" key="1">
    <source>
        <dbReference type="SAM" id="Phobius"/>
    </source>
</evidence>
<evidence type="ECO:0000313" key="4">
    <source>
        <dbReference type="Proteomes" id="UP000294546"/>
    </source>
</evidence>
<keyword evidence="4" id="KW-1185">Reference proteome</keyword>
<dbReference type="Pfam" id="PF08376">
    <property type="entry name" value="NIT"/>
    <property type="match status" value="1"/>
</dbReference>
<sequence>MYGLDTVFVSEILLLALPLVFVLLVALHLRLRGRRRRHLHGNIEQLQVLRALLADLQRHRGLSNGLLCGDKSLRQEVTSICDRLDRSISNAKTLGSTHADTWQSLARQWQEARKIQGRDPSVNLIAHNRIISDTIFLIEDIYAEKDLSADHAELGYLVCIWHEVVQTAEWSGQARALGTGIAARRQSSADQRVRLRFLHQKITELSDLAFEHLAQRFSDKRKLDACREAVKGLLASLERELLTTDKPSIEAKQYFDQATCAINELFGLVDCALLDLKRVHGA</sequence>
<evidence type="ECO:0000313" key="3">
    <source>
        <dbReference type="EMBL" id="TCK02612.1"/>
    </source>
</evidence>
<feature type="domain" description="Nitrate/nitrite sensing protein" evidence="2">
    <location>
        <begin position="52"/>
        <end position="269"/>
    </location>
</feature>